<dbReference type="Gene3D" id="3.30.360.10">
    <property type="entry name" value="Dihydrodipicolinate Reductase, domain 2"/>
    <property type="match status" value="1"/>
</dbReference>
<evidence type="ECO:0000313" key="10">
    <source>
        <dbReference type="Proteomes" id="UP001158576"/>
    </source>
</evidence>
<keyword evidence="4 7" id="KW-0324">Glycolysis</keyword>
<dbReference type="CDD" id="cd18126">
    <property type="entry name" value="GAPDH_I_C"/>
    <property type="match status" value="1"/>
</dbReference>
<dbReference type="EMBL" id="OU015566">
    <property type="protein sequence ID" value="CAG5102519.1"/>
    <property type="molecule type" value="Genomic_DNA"/>
</dbReference>
<keyword evidence="3 7" id="KW-0560">Oxidoreductase</keyword>
<dbReference type="Pfam" id="PF02800">
    <property type="entry name" value="Gp_dh_C"/>
    <property type="match status" value="1"/>
</dbReference>
<dbReference type="InterPro" id="IPR020831">
    <property type="entry name" value="GlycerAld/Erythrose_P_DH"/>
</dbReference>
<dbReference type="SUPFAM" id="SSF55347">
    <property type="entry name" value="Glyceraldehyde-3-phosphate dehydrogenase-like, C-terminal domain"/>
    <property type="match status" value="1"/>
</dbReference>
<dbReference type="Gene3D" id="3.40.50.720">
    <property type="entry name" value="NAD(P)-binding Rossmann-like Domain"/>
    <property type="match status" value="1"/>
</dbReference>
<dbReference type="PIRSF" id="PIRSF000149">
    <property type="entry name" value="GAP_DH"/>
    <property type="match status" value="1"/>
</dbReference>
<evidence type="ECO:0000256" key="6">
    <source>
        <dbReference type="RuleBase" id="RU000397"/>
    </source>
</evidence>
<dbReference type="EC" id="1.2.1.12" evidence="7"/>
<organism evidence="9 10">
    <name type="scientific">Oikopleura dioica</name>
    <name type="common">Tunicate</name>
    <dbReference type="NCBI Taxonomy" id="34765"/>
    <lineage>
        <taxon>Eukaryota</taxon>
        <taxon>Metazoa</taxon>
        <taxon>Chordata</taxon>
        <taxon>Tunicata</taxon>
        <taxon>Appendicularia</taxon>
        <taxon>Copelata</taxon>
        <taxon>Oikopleuridae</taxon>
        <taxon>Oikopleura</taxon>
    </lineage>
</organism>
<dbReference type="SUPFAM" id="SSF51735">
    <property type="entry name" value="NAD(P)-binding Rossmann-fold domains"/>
    <property type="match status" value="1"/>
</dbReference>
<dbReference type="InterPro" id="IPR020830">
    <property type="entry name" value="GlycerAld_3-P_DH_AS"/>
</dbReference>
<dbReference type="Proteomes" id="UP001158576">
    <property type="component" value="Chromosome 1"/>
</dbReference>
<keyword evidence="10" id="KW-1185">Reference proteome</keyword>
<dbReference type="PROSITE" id="PS00071">
    <property type="entry name" value="GAPDH"/>
    <property type="match status" value="1"/>
</dbReference>
<dbReference type="InterPro" id="IPR020829">
    <property type="entry name" value="GlycerAld_3-P_DH_cat"/>
</dbReference>
<protein>
    <recommendedName>
        <fullName evidence="7">Glyceraldehyde-3-phosphate dehydrogenase</fullName>
        <ecNumber evidence="7">1.2.1.12</ecNumber>
    </recommendedName>
</protein>
<evidence type="ECO:0000256" key="1">
    <source>
        <dbReference type="ARBA" id="ARBA00004869"/>
    </source>
</evidence>
<reference evidence="9 10" key="1">
    <citation type="submission" date="2021-04" db="EMBL/GenBank/DDBJ databases">
        <authorList>
            <person name="Bliznina A."/>
        </authorList>
    </citation>
    <scope>NUCLEOTIDE SEQUENCE [LARGE SCALE GENOMIC DNA]</scope>
</reference>
<keyword evidence="7" id="KW-0520">NAD</keyword>
<comment type="pathway">
    <text evidence="1 7">Carbohydrate degradation; glycolysis; pyruvate from D-glyceraldehyde 3-phosphate: step 1/5.</text>
</comment>
<feature type="domain" description="Glyceraldehyde 3-phosphate dehydrogenase NAD(P) binding" evidence="8">
    <location>
        <begin position="24"/>
        <end position="172"/>
    </location>
</feature>
<dbReference type="InterPro" id="IPR036291">
    <property type="entry name" value="NAD(P)-bd_dom_sf"/>
</dbReference>
<gene>
    <name evidence="9" type="ORF">OKIOD_LOCUS9104</name>
</gene>
<evidence type="ECO:0000259" key="8">
    <source>
        <dbReference type="SMART" id="SM00846"/>
    </source>
</evidence>
<evidence type="ECO:0000256" key="4">
    <source>
        <dbReference type="ARBA" id="ARBA00023152"/>
    </source>
</evidence>
<accession>A0ABN7SJI7</accession>
<evidence type="ECO:0000256" key="2">
    <source>
        <dbReference type="ARBA" id="ARBA00007406"/>
    </source>
</evidence>
<evidence type="ECO:0000256" key="3">
    <source>
        <dbReference type="ARBA" id="ARBA00023002"/>
    </source>
</evidence>
<dbReference type="InterPro" id="IPR020828">
    <property type="entry name" value="GlycerAld_3-P_DH_NAD(P)-bd"/>
</dbReference>
<dbReference type="NCBIfam" id="TIGR01534">
    <property type="entry name" value="GAPDH-I"/>
    <property type="match status" value="1"/>
</dbReference>
<sequence length="373" mass="40913">MPPQERTDFEVFESRKTDPSSSKIRVGLNGFGRIGRCVTRILAERENIEIVAINHCGPIDYMCYKLKYDSTHGTFNGSVEPTQDGDLMLNGKRVHVFSTRDINELNWASVGADYVIESTGVFNSLEKCQAHLDNGARKVIITAPSPDAPMFVFGVNHQLYSPEMRVISNASCTTNCLAPVVKIINDNFGVKEALMTTIHSYTASQTLVDGSAKGKKSWRDARGGAVNIIPATTGAAKACTKVIPELAGKITGMAFRVPTPNVSVVDLTVKLEKETSYEVIMNTIKDSAVGDLKNVVQVTDVPLVSSDYNTTPFSSSVDAAAGMELNSTFYKIIIWYDNEWGYSQRVVDLLQYAASREKTKIKSTIKEILEDTA</sequence>
<dbReference type="SMART" id="SM00846">
    <property type="entry name" value="Gp_dh_N"/>
    <property type="match status" value="1"/>
</dbReference>
<name>A0ABN7SJI7_OIKDI</name>
<dbReference type="PANTHER" id="PTHR10836:SF134">
    <property type="entry name" value="GLYCERALDEHYDE-3-PHOSPHATE DEHYDROGENASE (PHOSPHORYLATING)"/>
    <property type="match status" value="1"/>
</dbReference>
<comment type="catalytic activity">
    <reaction evidence="5 7">
        <text>D-glyceraldehyde 3-phosphate + phosphate + NAD(+) = (2R)-3-phospho-glyceroyl phosphate + NADH + H(+)</text>
        <dbReference type="Rhea" id="RHEA:10300"/>
        <dbReference type="ChEBI" id="CHEBI:15378"/>
        <dbReference type="ChEBI" id="CHEBI:43474"/>
        <dbReference type="ChEBI" id="CHEBI:57540"/>
        <dbReference type="ChEBI" id="CHEBI:57604"/>
        <dbReference type="ChEBI" id="CHEBI:57945"/>
        <dbReference type="ChEBI" id="CHEBI:59776"/>
        <dbReference type="EC" id="1.2.1.12"/>
    </reaction>
</comment>
<dbReference type="PRINTS" id="PR00078">
    <property type="entry name" value="G3PDHDRGNASE"/>
</dbReference>
<dbReference type="PANTHER" id="PTHR10836">
    <property type="entry name" value="GLYCERALDEHYDE 3-PHOSPHATE DEHYDROGENASE"/>
    <property type="match status" value="1"/>
</dbReference>
<proteinExistence type="inferred from homology"/>
<evidence type="ECO:0000256" key="5">
    <source>
        <dbReference type="ARBA" id="ARBA00047698"/>
    </source>
</evidence>
<evidence type="ECO:0000313" key="9">
    <source>
        <dbReference type="EMBL" id="CAG5102519.1"/>
    </source>
</evidence>
<dbReference type="InterPro" id="IPR006424">
    <property type="entry name" value="Glyceraldehyde-3-P_DH_1"/>
</dbReference>
<dbReference type="Pfam" id="PF00044">
    <property type="entry name" value="Gp_dh_N"/>
    <property type="match status" value="1"/>
</dbReference>
<dbReference type="CDD" id="cd05214">
    <property type="entry name" value="GAPDH_I_N"/>
    <property type="match status" value="1"/>
</dbReference>
<evidence type="ECO:0000256" key="7">
    <source>
        <dbReference type="RuleBase" id="RU361160"/>
    </source>
</evidence>
<comment type="subunit">
    <text evidence="7">Homotetramer.</text>
</comment>
<comment type="similarity">
    <text evidence="2 6">Belongs to the glyceraldehyde-3-phosphate dehydrogenase family.</text>
</comment>